<evidence type="ECO:0000256" key="1">
    <source>
        <dbReference type="ARBA" id="ARBA00004173"/>
    </source>
</evidence>
<dbReference type="GO" id="GO:0003735">
    <property type="term" value="F:structural constituent of ribosome"/>
    <property type="evidence" value="ECO:0007669"/>
    <property type="project" value="TreeGrafter"/>
</dbReference>
<accession>A0A9W8BAU1</accession>
<dbReference type="PANTHER" id="PTHR12810">
    <property type="entry name" value="MITOCHONDRIAL 28S RIBOSOMAL PROTEIN S29"/>
    <property type="match status" value="1"/>
</dbReference>
<comment type="similarity">
    <text evidence="2">Belongs to the mitochondrion-specific ribosomal protein mS29 family.</text>
</comment>
<evidence type="ECO:0000256" key="6">
    <source>
        <dbReference type="ARBA" id="ARBA00023274"/>
    </source>
</evidence>
<dbReference type="PANTHER" id="PTHR12810:SF0">
    <property type="entry name" value="SMALL RIBOSOMAL SUBUNIT PROTEIN MS29"/>
    <property type="match status" value="1"/>
</dbReference>
<dbReference type="InterPro" id="IPR019368">
    <property type="entry name" value="Ribosomal_mS29"/>
</dbReference>
<dbReference type="OrthoDB" id="274828at2759"/>
<keyword evidence="5" id="KW-0496">Mitochondrion</keyword>
<protein>
    <recommendedName>
        <fullName evidence="7">Small ribosomal subunit protein mS29</fullName>
    </recommendedName>
</protein>
<organism evidence="8 9">
    <name type="scientific">Dimargaris verticillata</name>
    <dbReference type="NCBI Taxonomy" id="2761393"/>
    <lineage>
        <taxon>Eukaryota</taxon>
        <taxon>Fungi</taxon>
        <taxon>Fungi incertae sedis</taxon>
        <taxon>Zoopagomycota</taxon>
        <taxon>Kickxellomycotina</taxon>
        <taxon>Dimargaritomycetes</taxon>
        <taxon>Dimargaritales</taxon>
        <taxon>Dimargaritaceae</taxon>
        <taxon>Dimargaris</taxon>
    </lineage>
</organism>
<keyword evidence="6" id="KW-0687">Ribonucleoprotein</keyword>
<dbReference type="GO" id="GO:0005763">
    <property type="term" value="C:mitochondrial small ribosomal subunit"/>
    <property type="evidence" value="ECO:0007669"/>
    <property type="project" value="TreeGrafter"/>
</dbReference>
<keyword evidence="4" id="KW-0689">Ribosomal protein</keyword>
<keyword evidence="3" id="KW-0809">Transit peptide</keyword>
<evidence type="ECO:0000256" key="7">
    <source>
        <dbReference type="ARBA" id="ARBA00035140"/>
    </source>
</evidence>
<evidence type="ECO:0000313" key="9">
    <source>
        <dbReference type="Proteomes" id="UP001151582"/>
    </source>
</evidence>
<dbReference type="AlphaFoldDB" id="A0A9W8BAU1"/>
<evidence type="ECO:0000313" key="8">
    <source>
        <dbReference type="EMBL" id="KAJ1983215.1"/>
    </source>
</evidence>
<name>A0A9W8BAU1_9FUNG</name>
<keyword evidence="9" id="KW-1185">Reference proteome</keyword>
<evidence type="ECO:0000256" key="2">
    <source>
        <dbReference type="ARBA" id="ARBA00009863"/>
    </source>
</evidence>
<sequence>MAFALSVLRRASRWPVLPGAVRTGPAKPNPVFNPMGGQQLHTAPLLQYPPKEHTQTKSRAFRKVQQKKPTTLDFSGPSKEVEDENIHIKTEYHQDPVFADIPELTTDNITHDSLHTIYALPRELIGKFTAQDFPDYLYRDFSTVHSDGLMVREPFCRLASLMEARTTPQPLVLTGRTGVGKSATLLQAASYAHLKQWLILYVPNAIHWVDSSQPYRPSADPSAYLQPEVARRWLQFIRQINASVLNSLVLPTTVTVGNQTLAKGSSVDAMLAAGIDQPAAAHDAVEALLQFSHQGLGAPVLMAVDQLNAFYISTEYFTPENERLLPANLRLVRAFLPFFDGQKSLKDGLVLGALSMANTQFRVPGFGLEGRVTKGKEAMPMAAKPLEVPAFDKHETQALLEFYHQSGVVYHKLDDALVAKRWVLTNGNAADLLAYALKNTNVNRV</sequence>
<proteinExistence type="inferred from homology"/>
<reference evidence="8" key="1">
    <citation type="submission" date="2022-07" db="EMBL/GenBank/DDBJ databases">
        <title>Phylogenomic reconstructions and comparative analyses of Kickxellomycotina fungi.</title>
        <authorList>
            <person name="Reynolds N.K."/>
            <person name="Stajich J.E."/>
            <person name="Barry K."/>
            <person name="Grigoriev I.V."/>
            <person name="Crous P."/>
            <person name="Smith M.E."/>
        </authorList>
    </citation>
    <scope>NUCLEOTIDE SEQUENCE</scope>
    <source>
        <strain evidence="8">RSA 567</strain>
    </source>
</reference>
<comment type="caution">
    <text evidence="8">The sequence shown here is derived from an EMBL/GenBank/DDBJ whole genome shotgun (WGS) entry which is preliminary data.</text>
</comment>
<dbReference type="Pfam" id="PF10236">
    <property type="entry name" value="DAP3"/>
    <property type="match status" value="1"/>
</dbReference>
<dbReference type="Proteomes" id="UP001151582">
    <property type="component" value="Unassembled WGS sequence"/>
</dbReference>
<dbReference type="EMBL" id="JANBQB010000065">
    <property type="protein sequence ID" value="KAJ1983215.1"/>
    <property type="molecule type" value="Genomic_DNA"/>
</dbReference>
<gene>
    <name evidence="8" type="ORF">H4R34_001415</name>
</gene>
<evidence type="ECO:0000256" key="3">
    <source>
        <dbReference type="ARBA" id="ARBA00022946"/>
    </source>
</evidence>
<evidence type="ECO:0000256" key="4">
    <source>
        <dbReference type="ARBA" id="ARBA00022980"/>
    </source>
</evidence>
<comment type="subcellular location">
    <subcellularLocation>
        <location evidence="1">Mitochondrion</location>
    </subcellularLocation>
</comment>
<evidence type="ECO:0000256" key="5">
    <source>
        <dbReference type="ARBA" id="ARBA00023128"/>
    </source>
</evidence>